<dbReference type="EC" id="1.3.5.2" evidence="4 12"/>
<evidence type="ECO:0000256" key="3">
    <source>
        <dbReference type="ARBA" id="ARBA00005359"/>
    </source>
</evidence>
<evidence type="ECO:0000256" key="2">
    <source>
        <dbReference type="ARBA" id="ARBA00005161"/>
    </source>
</evidence>
<dbReference type="InterPro" id="IPR013785">
    <property type="entry name" value="Aldolase_TIM"/>
</dbReference>
<feature type="domain" description="Dihydroorotate dehydrogenase catalytic" evidence="13">
    <location>
        <begin position="345"/>
        <end position="397"/>
    </location>
</feature>
<dbReference type="GO" id="GO:0005743">
    <property type="term" value="C:mitochondrial inner membrane"/>
    <property type="evidence" value="ECO:0007669"/>
    <property type="project" value="UniProtKB-SubCell"/>
</dbReference>
<evidence type="ECO:0000256" key="7">
    <source>
        <dbReference type="ARBA" id="ARBA00022643"/>
    </source>
</evidence>
<comment type="subcellular location">
    <subcellularLocation>
        <location evidence="1">Membrane</location>
    </subcellularLocation>
    <subcellularLocation>
        <location evidence="12">Mitochondrion inner membrane</location>
        <topology evidence="12">Single-pass membrane protein</topology>
    </subcellularLocation>
</comment>
<keyword evidence="6 12" id="KW-0285">Flavoprotein</keyword>
<evidence type="ECO:0000256" key="5">
    <source>
        <dbReference type="ARBA" id="ARBA00017599"/>
    </source>
</evidence>
<evidence type="ECO:0000256" key="8">
    <source>
        <dbReference type="ARBA" id="ARBA00023002"/>
    </source>
</evidence>
<keyword evidence="12" id="KW-0496">Mitochondrion</keyword>
<dbReference type="NCBIfam" id="NF003652">
    <property type="entry name" value="PRK05286.2-5"/>
    <property type="match status" value="1"/>
</dbReference>
<gene>
    <name evidence="14" type="ORF">GSTENG00010523001</name>
</gene>
<dbReference type="PROSITE" id="PS00912">
    <property type="entry name" value="DHODEHASE_2"/>
    <property type="match status" value="1"/>
</dbReference>
<protein>
    <recommendedName>
        <fullName evidence="5 12">Dihydroorotate dehydrogenase (quinone), mitochondrial</fullName>
        <shortName evidence="12">DHOdehase</shortName>
        <ecNumber evidence="4 12">1.3.5.2</ecNumber>
    </recommendedName>
</protein>
<evidence type="ECO:0000256" key="6">
    <source>
        <dbReference type="ARBA" id="ARBA00022630"/>
    </source>
</evidence>
<dbReference type="CDD" id="cd04738">
    <property type="entry name" value="DHOD_2_like"/>
    <property type="match status" value="1"/>
</dbReference>
<dbReference type="InterPro" id="IPR005719">
    <property type="entry name" value="Dihydroorotate_DH_2"/>
</dbReference>
<dbReference type="AlphaFoldDB" id="Q4SY37"/>
<dbReference type="GO" id="GO:0044205">
    <property type="term" value="P:'de novo' UMP biosynthetic process"/>
    <property type="evidence" value="ECO:0007669"/>
    <property type="project" value="UniProtKB-UniPathway"/>
</dbReference>
<reference evidence="14" key="1">
    <citation type="journal article" date="2004" name="Nature">
        <title>Genome duplication in the teleost fish Tetraodon nigroviridis reveals the early vertebrate proto-karyotype.</title>
        <authorList>
            <person name="Jaillon O."/>
            <person name="Aury J.-M."/>
            <person name="Brunet F."/>
            <person name="Petit J.-L."/>
            <person name="Stange-Thomann N."/>
            <person name="Mauceli E."/>
            <person name="Bouneau L."/>
            <person name="Fischer C."/>
            <person name="Ozouf-Costaz C."/>
            <person name="Bernot A."/>
            <person name="Nicaud S."/>
            <person name="Jaffe D."/>
            <person name="Fisher S."/>
            <person name="Lutfalla G."/>
            <person name="Dossat C."/>
            <person name="Segurens B."/>
            <person name="Dasilva C."/>
            <person name="Salanoubat M."/>
            <person name="Levy M."/>
            <person name="Boudet N."/>
            <person name="Castellano S."/>
            <person name="Anthouard V."/>
            <person name="Jubin C."/>
            <person name="Castelli V."/>
            <person name="Katinka M."/>
            <person name="Vacherie B."/>
            <person name="Biemont C."/>
            <person name="Skalli Z."/>
            <person name="Cattolico L."/>
            <person name="Poulain J."/>
            <person name="De Berardinis V."/>
            <person name="Cruaud C."/>
            <person name="Duprat S."/>
            <person name="Brottier P."/>
            <person name="Coutanceau J.-P."/>
            <person name="Gouzy J."/>
            <person name="Parra G."/>
            <person name="Lardier G."/>
            <person name="Chapple C."/>
            <person name="McKernan K.J."/>
            <person name="McEwan P."/>
            <person name="Bosak S."/>
            <person name="Kellis M."/>
            <person name="Volff J.-N."/>
            <person name="Guigo R."/>
            <person name="Zody M.C."/>
            <person name="Mesirov J."/>
            <person name="Lindblad-Toh K."/>
            <person name="Birren B."/>
            <person name="Nusbaum C."/>
            <person name="Kahn D."/>
            <person name="Robinson-Rechavi M."/>
            <person name="Laudet V."/>
            <person name="Schachter V."/>
            <person name="Quetier F."/>
            <person name="Saurin W."/>
            <person name="Scarpelli C."/>
            <person name="Wincker P."/>
            <person name="Lander E.S."/>
            <person name="Weissenbach J."/>
            <person name="Roest Crollius H."/>
        </authorList>
    </citation>
    <scope>NUCLEOTIDE SEQUENCE [LARGE SCALE GENOMIC DNA]</scope>
</reference>
<dbReference type="OrthoDB" id="14784at2759"/>
<evidence type="ECO:0000259" key="13">
    <source>
        <dbReference type="Pfam" id="PF01180"/>
    </source>
</evidence>
<dbReference type="UniPathway" id="UPA00070">
    <property type="reaction ID" value="UER00946"/>
</dbReference>
<dbReference type="Gene3D" id="3.20.20.70">
    <property type="entry name" value="Aldolase class I"/>
    <property type="match status" value="1"/>
</dbReference>
<dbReference type="EMBL" id="CAAE01012210">
    <property type="protein sequence ID" value="CAF94445.1"/>
    <property type="molecule type" value="Genomic_DNA"/>
</dbReference>
<dbReference type="InterPro" id="IPR050074">
    <property type="entry name" value="DHO_dehydrogenase"/>
</dbReference>
<keyword evidence="9" id="KW-0472">Membrane</keyword>
<reference evidence="14" key="2">
    <citation type="submission" date="2004-02" db="EMBL/GenBank/DDBJ databases">
        <authorList>
            <consortium name="Genoscope"/>
            <consortium name="Whitehead Institute Centre for Genome Research"/>
        </authorList>
    </citation>
    <scope>NUCLEOTIDE SEQUENCE</scope>
</reference>
<dbReference type="Pfam" id="PF01180">
    <property type="entry name" value="DHO_dh"/>
    <property type="match status" value="2"/>
</dbReference>
<evidence type="ECO:0000256" key="12">
    <source>
        <dbReference type="RuleBase" id="RU361255"/>
    </source>
</evidence>
<comment type="pathway">
    <text evidence="2 12">Pyrimidine metabolism; UMP biosynthesis via de novo pathway; orotate from (S)-dihydroorotate (quinone route): step 1/1.</text>
</comment>
<dbReference type="InterPro" id="IPR001295">
    <property type="entry name" value="Dihydroorotate_DH_CS"/>
</dbReference>
<accession>Q4SY37</accession>
<evidence type="ECO:0000256" key="4">
    <source>
        <dbReference type="ARBA" id="ARBA00012791"/>
    </source>
</evidence>
<keyword evidence="8 12" id="KW-0560">Oxidoreductase</keyword>
<evidence type="ECO:0000256" key="1">
    <source>
        <dbReference type="ARBA" id="ARBA00004370"/>
    </source>
</evidence>
<organism evidence="14">
    <name type="scientific">Tetraodon nigroviridis</name>
    <name type="common">Spotted green pufferfish</name>
    <name type="synonym">Chelonodon nigroviridis</name>
    <dbReference type="NCBI Taxonomy" id="99883"/>
    <lineage>
        <taxon>Eukaryota</taxon>
        <taxon>Metazoa</taxon>
        <taxon>Chordata</taxon>
        <taxon>Craniata</taxon>
        <taxon>Vertebrata</taxon>
        <taxon>Euteleostomi</taxon>
        <taxon>Actinopterygii</taxon>
        <taxon>Neopterygii</taxon>
        <taxon>Teleostei</taxon>
        <taxon>Neoteleostei</taxon>
        <taxon>Acanthomorphata</taxon>
        <taxon>Eupercaria</taxon>
        <taxon>Tetraodontiformes</taxon>
        <taxon>Tetradontoidea</taxon>
        <taxon>Tetraodontidae</taxon>
        <taxon>Tetraodon</taxon>
    </lineage>
</organism>
<name>Q4SY37_TETNG</name>
<keyword evidence="7 12" id="KW-0288">FMN</keyword>
<evidence type="ECO:0000256" key="11">
    <source>
        <dbReference type="ARBA" id="ARBA00048639"/>
    </source>
</evidence>
<evidence type="ECO:0000256" key="10">
    <source>
        <dbReference type="ARBA" id="ARBA00033714"/>
    </source>
</evidence>
<dbReference type="GO" id="GO:0006207">
    <property type="term" value="P:'de novo' pyrimidine nucleobase biosynthetic process"/>
    <property type="evidence" value="ECO:0007669"/>
    <property type="project" value="InterPro"/>
</dbReference>
<proteinExistence type="inferred from homology"/>
<dbReference type="PANTHER" id="PTHR48109">
    <property type="entry name" value="DIHYDROOROTATE DEHYDROGENASE (QUINONE), MITOCHONDRIAL-RELATED"/>
    <property type="match status" value="1"/>
</dbReference>
<evidence type="ECO:0000313" key="14">
    <source>
        <dbReference type="EMBL" id="CAF94445.1"/>
    </source>
</evidence>
<dbReference type="SUPFAM" id="SSF51395">
    <property type="entry name" value="FMN-linked oxidoreductases"/>
    <property type="match status" value="1"/>
</dbReference>
<dbReference type="GO" id="GO:0106430">
    <property type="term" value="F:dihydroorotate dehydrogenase (quinone) activity"/>
    <property type="evidence" value="ECO:0007669"/>
    <property type="project" value="UniProtKB-EC"/>
</dbReference>
<comment type="cofactor">
    <cofactor evidence="12">
        <name>FMN</name>
        <dbReference type="ChEBI" id="CHEBI:58210"/>
    </cofactor>
    <text evidence="12">Binds 1 FMN per subunit.</text>
</comment>
<keyword evidence="12" id="KW-0999">Mitochondrion inner membrane</keyword>
<evidence type="ECO:0000256" key="9">
    <source>
        <dbReference type="ARBA" id="ARBA00023136"/>
    </source>
</evidence>
<feature type="domain" description="Dihydroorotate dehydrogenase catalytic" evidence="13">
    <location>
        <begin position="72"/>
        <end position="318"/>
    </location>
</feature>
<dbReference type="InterPro" id="IPR005720">
    <property type="entry name" value="Dihydroorotate_DH_cat"/>
</dbReference>
<comment type="function">
    <text evidence="10">Catalyzes the conversion of dihydroorotate to orotate with quinone as electron acceptor. Required for UMP biosynthesis via de novo pathway.</text>
</comment>
<dbReference type="PROSITE" id="PS00911">
    <property type="entry name" value="DHODEHASE_1"/>
    <property type="match status" value="1"/>
</dbReference>
<feature type="non-terminal residue" evidence="14">
    <location>
        <position position="1"/>
    </location>
</feature>
<comment type="catalytic activity">
    <reaction evidence="11 12">
        <text>(S)-dihydroorotate + a quinone = orotate + a quinol</text>
        <dbReference type="Rhea" id="RHEA:30187"/>
        <dbReference type="ChEBI" id="CHEBI:24646"/>
        <dbReference type="ChEBI" id="CHEBI:30839"/>
        <dbReference type="ChEBI" id="CHEBI:30864"/>
        <dbReference type="ChEBI" id="CHEBI:132124"/>
        <dbReference type="EC" id="1.3.5.2"/>
    </reaction>
</comment>
<dbReference type="KEGG" id="tng:GSTEN00010523G001"/>
<feature type="non-terminal residue" evidence="14">
    <location>
        <position position="415"/>
    </location>
</feature>
<dbReference type="PANTHER" id="PTHR48109:SF4">
    <property type="entry name" value="DIHYDROOROTATE DEHYDROGENASE (QUINONE), MITOCHONDRIAL"/>
    <property type="match status" value="1"/>
</dbReference>
<comment type="similarity">
    <text evidence="3 12">Belongs to the dihydroorotate dehydrogenase family. Type 2 subfamily.</text>
</comment>
<dbReference type="NCBIfam" id="TIGR01036">
    <property type="entry name" value="pyrD_sub2"/>
    <property type="match status" value="1"/>
</dbReference>
<sequence>QKQLKDAVKVIGSGSLVFASYLTAVGDERFYANQLMPLLQRVVGPETAHVLAVKIIRLGLVPLNRYEDPASLEVNVFGLKFKNPVGIAAGFDKHGEAVDGLYKLGFGFVEVGTITPKPQEGNPKPRVFRLAADQAIINRYGFNSCGLAEAQQRLSARGATQKKCSKAGLPLGVNLGKNKLSQDAKADYLEGVRALGPLADYLVVNVSSPNTPGLRDLQGKAELHQLLKTVMKERDAMQGECKPPVLVKIAPDLTAQDKQDIADVVTALGVDGLMVSNTTVSRPETLQDQQRAELGGLSGQPLKELSTNTVREMYSLTRGTPPSTSPRVVINRAHGENSLLCDFIGKIPIVGIGGVASGQDAMDKIRAGASLVQLYTALTYQGPPVVTRIKRELEQLLKEQGFSSISEAVGADHRG</sequence>